<keyword evidence="3" id="KW-1185">Reference proteome</keyword>
<sequence length="210" mass="22427">MATSNVTPVLSLLGKQIELLEAFQGSTKRVCGTVLAVVVAAPGAPVSEAVMIGRDYYHLDDCKLLRVWCTPEVSMPTVKPRIAITLEQETFDVIARLAELQSRSKGAVVADLIESVLPPLRRTIALIEAAQQAPEHVKAGLRSVVEATHDDLLKIAGSGNQQLDMLLQELSSAGSQAGSTPVPVTRGSGSPQETPTRRLINRKNRSGKGD</sequence>
<evidence type="ECO:0000313" key="2">
    <source>
        <dbReference type="EMBL" id="CAK4035036.1"/>
    </source>
</evidence>
<proteinExistence type="predicted"/>
<gene>
    <name evidence="2" type="ORF">LECACI_7A010194</name>
</gene>
<protein>
    <submittedName>
        <fullName evidence="2">Uncharacterized protein</fullName>
    </submittedName>
</protein>
<evidence type="ECO:0000256" key="1">
    <source>
        <dbReference type="SAM" id="MobiDB-lite"/>
    </source>
</evidence>
<name>A0AAI8Z9T4_9PEZI</name>
<evidence type="ECO:0000313" key="3">
    <source>
        <dbReference type="Proteomes" id="UP001296104"/>
    </source>
</evidence>
<reference evidence="2" key="1">
    <citation type="submission" date="2023-11" db="EMBL/GenBank/DDBJ databases">
        <authorList>
            <person name="Alioto T."/>
            <person name="Alioto T."/>
            <person name="Gomez Garrido J."/>
        </authorList>
    </citation>
    <scope>NUCLEOTIDE SEQUENCE</scope>
</reference>
<organism evidence="2 3">
    <name type="scientific">Lecanosticta acicola</name>
    <dbReference type="NCBI Taxonomy" id="111012"/>
    <lineage>
        <taxon>Eukaryota</taxon>
        <taxon>Fungi</taxon>
        <taxon>Dikarya</taxon>
        <taxon>Ascomycota</taxon>
        <taxon>Pezizomycotina</taxon>
        <taxon>Dothideomycetes</taxon>
        <taxon>Dothideomycetidae</taxon>
        <taxon>Mycosphaerellales</taxon>
        <taxon>Mycosphaerellaceae</taxon>
        <taxon>Lecanosticta</taxon>
    </lineage>
</organism>
<feature type="region of interest" description="Disordered" evidence="1">
    <location>
        <begin position="172"/>
        <end position="210"/>
    </location>
</feature>
<dbReference type="AlphaFoldDB" id="A0AAI8Z9T4"/>
<feature type="compositionally biased region" description="Basic residues" evidence="1">
    <location>
        <begin position="199"/>
        <end position="210"/>
    </location>
</feature>
<comment type="caution">
    <text evidence="2">The sequence shown here is derived from an EMBL/GenBank/DDBJ whole genome shotgun (WGS) entry which is preliminary data.</text>
</comment>
<dbReference type="EMBL" id="CAVMBE010000212">
    <property type="protein sequence ID" value="CAK4035036.1"/>
    <property type="molecule type" value="Genomic_DNA"/>
</dbReference>
<accession>A0AAI8Z9T4</accession>
<dbReference type="Proteomes" id="UP001296104">
    <property type="component" value="Unassembled WGS sequence"/>
</dbReference>